<feature type="domain" description="Integral membrane bound transporter" evidence="6">
    <location>
        <begin position="188"/>
        <end position="312"/>
    </location>
</feature>
<evidence type="ECO:0000256" key="4">
    <source>
        <dbReference type="ARBA" id="ARBA00023136"/>
    </source>
</evidence>
<evidence type="ECO:0000256" key="2">
    <source>
        <dbReference type="ARBA" id="ARBA00022692"/>
    </source>
</evidence>
<dbReference type="STRING" id="1300344.I598_0876"/>
<comment type="subcellular location">
    <subcellularLocation>
        <location evidence="1">Membrane</location>
        <topology evidence="1">Multi-pass membrane protein</topology>
    </subcellularLocation>
</comment>
<reference evidence="7 8" key="1">
    <citation type="submission" date="2016-01" db="EMBL/GenBank/DDBJ databases">
        <title>Complete genome sequence of a soil Actinobacterium, Isoptericola dokdonensis DS-3.</title>
        <authorList>
            <person name="Kwon S.-K."/>
            <person name="Kim J.F."/>
        </authorList>
    </citation>
    <scope>NUCLEOTIDE SEQUENCE [LARGE SCALE GENOMIC DNA]</scope>
    <source>
        <strain evidence="7 8">DS-3</strain>
    </source>
</reference>
<dbReference type="EMBL" id="CP014209">
    <property type="protein sequence ID" value="ANC30451.1"/>
    <property type="molecule type" value="Genomic_DNA"/>
</dbReference>
<evidence type="ECO:0000313" key="8">
    <source>
        <dbReference type="Proteomes" id="UP000076794"/>
    </source>
</evidence>
<dbReference type="Pfam" id="PF13515">
    <property type="entry name" value="FUSC_2"/>
    <property type="match status" value="1"/>
</dbReference>
<proteinExistence type="predicted"/>
<organism evidence="7 8">
    <name type="scientific">Isoptericola dokdonensis DS-3</name>
    <dbReference type="NCBI Taxonomy" id="1300344"/>
    <lineage>
        <taxon>Bacteria</taxon>
        <taxon>Bacillati</taxon>
        <taxon>Actinomycetota</taxon>
        <taxon>Actinomycetes</taxon>
        <taxon>Micrococcales</taxon>
        <taxon>Promicromonosporaceae</taxon>
        <taxon>Isoptericola</taxon>
    </lineage>
</organism>
<feature type="transmembrane region" description="Helical" evidence="5">
    <location>
        <begin position="111"/>
        <end position="129"/>
    </location>
</feature>
<dbReference type="PATRIC" id="fig|1300344.3.peg.879"/>
<accession>A0A168ETE1</accession>
<feature type="transmembrane region" description="Helical" evidence="5">
    <location>
        <begin position="88"/>
        <end position="106"/>
    </location>
</feature>
<sequence length="333" mass="33647">MPSSDSPERGPLSWSWSRLGLGVAYAAPATVVAFDDPARGLALAVGVLPAAAVGLPASRRRRAGVVGVGALAGVSMVIGSVVAPYPVVAVLTVFALCVAVAAAVAVPGRRLAPLAMALGLPLVGAGLSFDSVGSAAGMALLMLAGSVYAWLVSLAWPERDVPQPPARPVPARRAMLVYGVQIGVAGAVAAAIGLALGLDHPGWACTTALLVSRPRLRDAHVREVGRSLSVLAGSLLACVIALAGPSDGVRALLVVVALAGAAATAGSRWYVMPFFSTLLVLSLLLVGDETHAGHWFAERVGETLLGVALALAAAWTVPRVAATVATARRVRRG</sequence>
<protein>
    <recommendedName>
        <fullName evidence="6">Integral membrane bound transporter domain-containing protein</fullName>
    </recommendedName>
</protein>
<feature type="transmembrane region" description="Helical" evidence="5">
    <location>
        <begin position="304"/>
        <end position="327"/>
    </location>
</feature>
<keyword evidence="2 5" id="KW-0812">Transmembrane</keyword>
<feature type="transmembrane region" description="Helical" evidence="5">
    <location>
        <begin position="135"/>
        <end position="156"/>
    </location>
</feature>
<feature type="transmembrane region" description="Helical" evidence="5">
    <location>
        <begin position="251"/>
        <end position="271"/>
    </location>
</feature>
<feature type="transmembrane region" description="Helical" evidence="5">
    <location>
        <begin position="40"/>
        <end position="57"/>
    </location>
</feature>
<keyword evidence="8" id="KW-1185">Reference proteome</keyword>
<dbReference type="Proteomes" id="UP000076794">
    <property type="component" value="Chromosome"/>
</dbReference>
<feature type="transmembrane region" description="Helical" evidence="5">
    <location>
        <begin position="224"/>
        <end position="244"/>
    </location>
</feature>
<dbReference type="KEGG" id="ido:I598_0876"/>
<evidence type="ECO:0000259" key="6">
    <source>
        <dbReference type="Pfam" id="PF13515"/>
    </source>
</evidence>
<gene>
    <name evidence="7" type="ORF">I598_0876</name>
</gene>
<feature type="transmembrane region" description="Helical" evidence="5">
    <location>
        <begin position="176"/>
        <end position="198"/>
    </location>
</feature>
<keyword evidence="3 5" id="KW-1133">Transmembrane helix</keyword>
<feature type="transmembrane region" description="Helical" evidence="5">
    <location>
        <begin position="12"/>
        <end position="34"/>
    </location>
</feature>
<dbReference type="OrthoDB" id="3829429at2"/>
<name>A0A168ETE1_9MICO</name>
<keyword evidence="4 5" id="KW-0472">Membrane</keyword>
<evidence type="ECO:0000256" key="1">
    <source>
        <dbReference type="ARBA" id="ARBA00004141"/>
    </source>
</evidence>
<evidence type="ECO:0000256" key="5">
    <source>
        <dbReference type="SAM" id="Phobius"/>
    </source>
</evidence>
<feature type="transmembrane region" description="Helical" evidence="5">
    <location>
        <begin position="64"/>
        <end position="82"/>
    </location>
</feature>
<dbReference type="InterPro" id="IPR049453">
    <property type="entry name" value="Memb_transporter_dom"/>
</dbReference>
<dbReference type="RefSeq" id="WP_068201611.1">
    <property type="nucleotide sequence ID" value="NZ_CP014209.1"/>
</dbReference>
<dbReference type="GO" id="GO:0016020">
    <property type="term" value="C:membrane"/>
    <property type="evidence" value="ECO:0007669"/>
    <property type="project" value="UniProtKB-SubCell"/>
</dbReference>
<evidence type="ECO:0000313" key="7">
    <source>
        <dbReference type="EMBL" id="ANC30451.1"/>
    </source>
</evidence>
<dbReference type="AlphaFoldDB" id="A0A168ETE1"/>
<evidence type="ECO:0000256" key="3">
    <source>
        <dbReference type="ARBA" id="ARBA00022989"/>
    </source>
</evidence>